<dbReference type="GeneID" id="25269604"/>
<proteinExistence type="predicted"/>
<dbReference type="RefSeq" id="XP_013246636.1">
    <property type="nucleotide sequence ID" value="XM_013391182.1"/>
</dbReference>
<organism evidence="1 2">
    <name type="scientific">Eimeria acervulina</name>
    <name type="common">Coccidian parasite</name>
    <dbReference type="NCBI Taxonomy" id="5801"/>
    <lineage>
        <taxon>Eukaryota</taxon>
        <taxon>Sar</taxon>
        <taxon>Alveolata</taxon>
        <taxon>Apicomplexa</taxon>
        <taxon>Conoidasida</taxon>
        <taxon>Coccidia</taxon>
        <taxon>Eucoccidiorida</taxon>
        <taxon>Eimeriorina</taxon>
        <taxon>Eimeriidae</taxon>
        <taxon>Eimeria</taxon>
    </lineage>
</organism>
<dbReference type="EMBL" id="HG673666">
    <property type="protein sequence ID" value="CDI84380.1"/>
    <property type="molecule type" value="Genomic_DNA"/>
</dbReference>
<dbReference type="Gene3D" id="3.40.50.300">
    <property type="entry name" value="P-loop containing nucleotide triphosphate hydrolases"/>
    <property type="match status" value="1"/>
</dbReference>
<accession>U6GW24</accession>
<dbReference type="PANTHER" id="PTHR32114">
    <property type="entry name" value="ABC TRANSPORTER ABCH.3"/>
    <property type="match status" value="1"/>
</dbReference>
<dbReference type="Proteomes" id="UP000018050">
    <property type="component" value="Unassembled WGS sequence"/>
</dbReference>
<sequence length="488" mass="51922">MSIPGWANSAAIQAQSSSTELSHADEEQITNTASHSCADFGHLLPDALTSPLKLLMHHGLVPLENRPPREALLVHSDEIFIDLFALAPSVVCCGTAAVAAADIILQEQLEGACWAGGESSCRAGFPPAVNAGWSHAAADLVLHQARVQSFGLYSGIVRFDLRQRGLVFIQGSKDVKRRGRLVAANGAGKSTMMQAVLWALVGDAGCSGFTTVAGRPKVTGVVCDDMPPTSSSDCAATDSFTGEGRTADELLPCLSAEDRFASVELEGEINGDSFYLRRRRWRSGRSELTLHVGGRDMTAQSAADTQREVSACQSQRRDSFDDFSLGGHANHTLFHAMCICSLNHFLGVDSKLGALLTLLSPLDIWIAATAAARSKQRILSKAAENLELVAAVRTRDLQRLVGKMRLSSPHILKTGLAVGVPPCGGIYSDPGAKPSGLAADTKDGECPPVLSDSCRGAPQGDVKRSALPQARRLQRLISLLRSRAAFYT</sequence>
<dbReference type="AlphaFoldDB" id="U6GW24"/>
<reference evidence="1" key="2">
    <citation type="submission" date="2013-10" db="EMBL/GenBank/DDBJ databases">
        <authorList>
            <person name="Aslett M."/>
        </authorList>
    </citation>
    <scope>NUCLEOTIDE SEQUENCE</scope>
    <source>
        <strain evidence="1">Houghton</strain>
    </source>
</reference>
<evidence type="ECO:0008006" key="3">
    <source>
        <dbReference type="Google" id="ProtNLM"/>
    </source>
</evidence>
<dbReference type="InterPro" id="IPR027417">
    <property type="entry name" value="P-loop_NTPase"/>
</dbReference>
<protein>
    <recommendedName>
        <fullName evidence="3">ABC transporter</fullName>
    </recommendedName>
</protein>
<evidence type="ECO:0000313" key="2">
    <source>
        <dbReference type="Proteomes" id="UP000018050"/>
    </source>
</evidence>
<reference evidence="1" key="1">
    <citation type="submission" date="2013-10" db="EMBL/GenBank/DDBJ databases">
        <title>Genomic analysis of the causative agents of coccidiosis in chickens.</title>
        <authorList>
            <person name="Reid A.J."/>
            <person name="Blake D."/>
            <person name="Billington K."/>
            <person name="Browne H."/>
            <person name="Dunn M."/>
            <person name="Hung S."/>
            <person name="Kawahara F."/>
            <person name="Miranda-Saavedra D."/>
            <person name="Mourier T."/>
            <person name="Nagra H."/>
            <person name="Otto T.D."/>
            <person name="Rawlings N."/>
            <person name="Sanchez A."/>
            <person name="Sanders M."/>
            <person name="Subramaniam C."/>
            <person name="Tay Y."/>
            <person name="Dear P."/>
            <person name="Doerig C."/>
            <person name="Gruber A."/>
            <person name="Parkinson J."/>
            <person name="Shirley M."/>
            <person name="Wan K.L."/>
            <person name="Berriman M."/>
            <person name="Tomley F."/>
            <person name="Pain A."/>
        </authorList>
    </citation>
    <scope>NUCLEOTIDE SEQUENCE</scope>
    <source>
        <strain evidence="1">Houghton</strain>
    </source>
</reference>
<dbReference type="OrthoDB" id="18797at2759"/>
<keyword evidence="2" id="KW-1185">Reference proteome</keyword>
<dbReference type="PANTHER" id="PTHR32114:SF2">
    <property type="entry name" value="ABC TRANSPORTER ABCH.3"/>
    <property type="match status" value="1"/>
</dbReference>
<gene>
    <name evidence="1" type="ORF">EAH_00015340</name>
</gene>
<name>U6GW24_EIMAC</name>
<evidence type="ECO:0000313" key="1">
    <source>
        <dbReference type="EMBL" id="CDI84380.1"/>
    </source>
</evidence>
<dbReference type="VEuPathDB" id="ToxoDB:EAH_00015340"/>